<feature type="transmembrane region" description="Helical" evidence="1">
    <location>
        <begin position="21"/>
        <end position="40"/>
    </location>
</feature>
<feature type="transmembrane region" description="Helical" evidence="1">
    <location>
        <begin position="60"/>
        <end position="81"/>
    </location>
</feature>
<name>A0A6N8IXJ6_9BURK</name>
<protein>
    <submittedName>
        <fullName evidence="2">Uncharacterized protein</fullName>
    </submittedName>
</protein>
<accession>A0A6N8IXJ6</accession>
<keyword evidence="3" id="KW-1185">Reference proteome</keyword>
<organism evidence="2 3">
    <name type="scientific">Ramlibacter pinisoli</name>
    <dbReference type="NCBI Taxonomy" id="2682844"/>
    <lineage>
        <taxon>Bacteria</taxon>
        <taxon>Pseudomonadati</taxon>
        <taxon>Pseudomonadota</taxon>
        <taxon>Betaproteobacteria</taxon>
        <taxon>Burkholderiales</taxon>
        <taxon>Comamonadaceae</taxon>
        <taxon>Ramlibacter</taxon>
    </lineage>
</organism>
<evidence type="ECO:0000313" key="3">
    <source>
        <dbReference type="Proteomes" id="UP000469385"/>
    </source>
</evidence>
<dbReference type="EMBL" id="WSEL01000009">
    <property type="protein sequence ID" value="MVQ31498.1"/>
    <property type="molecule type" value="Genomic_DNA"/>
</dbReference>
<sequence length="90" mass="9850">MPPRRPRNPEAARPGRQLMAIAWPSFLAACLLQAAVFAVVDPLELQWFGQQLGWSRQAVHAAAFFLFWAAAMLSSAVTALLELSKAELDG</sequence>
<evidence type="ECO:0000256" key="1">
    <source>
        <dbReference type="SAM" id="Phobius"/>
    </source>
</evidence>
<dbReference type="Proteomes" id="UP000469385">
    <property type="component" value="Unassembled WGS sequence"/>
</dbReference>
<reference evidence="2 3" key="1">
    <citation type="submission" date="2019-12" db="EMBL/GenBank/DDBJ databases">
        <authorList>
            <person name="Huq M.A."/>
        </authorList>
    </citation>
    <scope>NUCLEOTIDE SEQUENCE [LARGE SCALE GENOMIC DNA]</scope>
    <source>
        <strain evidence="2 3">MAH-25</strain>
    </source>
</reference>
<comment type="caution">
    <text evidence="2">The sequence shown here is derived from an EMBL/GenBank/DDBJ whole genome shotgun (WGS) entry which is preliminary data.</text>
</comment>
<dbReference type="AlphaFoldDB" id="A0A6N8IXJ6"/>
<keyword evidence="1" id="KW-0472">Membrane</keyword>
<dbReference type="RefSeq" id="WP_157399542.1">
    <property type="nucleotide sequence ID" value="NZ_WSEL01000009.1"/>
</dbReference>
<evidence type="ECO:0000313" key="2">
    <source>
        <dbReference type="EMBL" id="MVQ31498.1"/>
    </source>
</evidence>
<keyword evidence="1" id="KW-1133">Transmembrane helix</keyword>
<proteinExistence type="predicted"/>
<keyword evidence="1" id="KW-0812">Transmembrane</keyword>
<dbReference type="PROSITE" id="PS51257">
    <property type="entry name" value="PROKAR_LIPOPROTEIN"/>
    <property type="match status" value="1"/>
</dbReference>
<gene>
    <name evidence="2" type="ORF">GON04_18720</name>
</gene>